<reference evidence="1" key="1">
    <citation type="journal article" date="2014" name="Int. J. Syst. Evol. Microbiol.">
        <title>Complete genome sequence of Corynebacterium casei LMG S-19264T (=DSM 44701T), isolated from a smear-ripened cheese.</title>
        <authorList>
            <consortium name="US DOE Joint Genome Institute (JGI-PGF)"/>
            <person name="Walter F."/>
            <person name="Albersmeier A."/>
            <person name="Kalinowski J."/>
            <person name="Ruckert C."/>
        </authorList>
    </citation>
    <scope>NUCLEOTIDE SEQUENCE</scope>
    <source>
        <strain evidence="1">JCM 4784</strain>
    </source>
</reference>
<dbReference type="EMBL" id="BNBT01000136">
    <property type="protein sequence ID" value="GHE84873.1"/>
    <property type="molecule type" value="Genomic_DNA"/>
</dbReference>
<dbReference type="InterPro" id="IPR015943">
    <property type="entry name" value="WD40/YVTN_repeat-like_dom_sf"/>
</dbReference>
<keyword evidence="2" id="KW-1185">Reference proteome</keyword>
<name>A0A919DVD7_9ACTN</name>
<proteinExistence type="predicted"/>
<gene>
    <name evidence="1" type="ORF">GCM10018785_61000</name>
</gene>
<comment type="caution">
    <text evidence="1">The sequence shown here is derived from an EMBL/GenBank/DDBJ whole genome shotgun (WGS) entry which is preliminary data.</text>
</comment>
<evidence type="ECO:0000313" key="2">
    <source>
        <dbReference type="Proteomes" id="UP000608024"/>
    </source>
</evidence>
<organism evidence="1 2">
    <name type="scientific">Streptomyces longispororuber</name>
    <dbReference type="NCBI Taxonomy" id="68230"/>
    <lineage>
        <taxon>Bacteria</taxon>
        <taxon>Bacillati</taxon>
        <taxon>Actinomycetota</taxon>
        <taxon>Actinomycetes</taxon>
        <taxon>Kitasatosporales</taxon>
        <taxon>Streptomycetaceae</taxon>
        <taxon>Streptomyces</taxon>
    </lineage>
</organism>
<dbReference type="Proteomes" id="UP000608024">
    <property type="component" value="Unassembled WGS sequence"/>
</dbReference>
<evidence type="ECO:0000313" key="1">
    <source>
        <dbReference type="EMBL" id="GHE84873.1"/>
    </source>
</evidence>
<reference evidence="1" key="2">
    <citation type="submission" date="2020-09" db="EMBL/GenBank/DDBJ databases">
        <authorList>
            <person name="Sun Q."/>
            <person name="Ohkuma M."/>
        </authorList>
    </citation>
    <scope>NUCLEOTIDE SEQUENCE</scope>
    <source>
        <strain evidence="1">JCM 4784</strain>
    </source>
</reference>
<dbReference type="SUPFAM" id="SSF50969">
    <property type="entry name" value="YVTN repeat-like/Quinoprotein amine dehydrogenase"/>
    <property type="match status" value="1"/>
</dbReference>
<dbReference type="Gene3D" id="2.130.10.10">
    <property type="entry name" value="YVTN repeat-like/Quinoprotein amine dehydrogenase"/>
    <property type="match status" value="1"/>
</dbReference>
<sequence length="244" mass="26872">MASEALSWRAELRGRPGLQEGLVTHCSGDLATILGMTSSSADRSRSDDPFAEIGDPVLAVADKRRGLVAVAGAHEYDQAKTVGVFHVAGRARRWLLHSQHPVNAMAFHPTLPLLAMGSGAYDGGYYFEGELLLLHLETGTALSLIEHHLGRQVLGLEWLNEKDLRVLMAPPDDWKDGQAHEEGHVVVVRRADWTAVEAKSLTGRDLAGPRVPAPRPDHREAARQVVDRLRATRTRRHHTSRGHR</sequence>
<dbReference type="AlphaFoldDB" id="A0A919DVD7"/>
<protein>
    <submittedName>
        <fullName evidence="1">Uncharacterized protein</fullName>
    </submittedName>
</protein>
<dbReference type="InterPro" id="IPR011044">
    <property type="entry name" value="Quino_amine_DH_bsu"/>
</dbReference>
<accession>A0A919DVD7</accession>